<evidence type="ECO:0000256" key="4">
    <source>
        <dbReference type="ARBA" id="ARBA00022989"/>
    </source>
</evidence>
<keyword evidence="4 7" id="KW-1133">Transmembrane helix</keyword>
<keyword evidence="5 7" id="KW-0472">Membrane</keyword>
<evidence type="ECO:0000256" key="7">
    <source>
        <dbReference type="SAM" id="Phobius"/>
    </source>
</evidence>
<dbReference type="EMBL" id="CABDVL010000003">
    <property type="protein sequence ID" value="VTM53781.1"/>
    <property type="molecule type" value="Genomic_DNA"/>
</dbReference>
<protein>
    <submittedName>
        <fullName evidence="9">Major facilitator superfamily protein</fullName>
    </submittedName>
</protein>
<feature type="transmembrane region" description="Helical" evidence="7">
    <location>
        <begin position="370"/>
        <end position="389"/>
    </location>
</feature>
<proteinExistence type="predicted"/>
<evidence type="ECO:0000313" key="9">
    <source>
        <dbReference type="EMBL" id="VTM53781.1"/>
    </source>
</evidence>
<feature type="transmembrane region" description="Helical" evidence="7">
    <location>
        <begin position="12"/>
        <end position="31"/>
    </location>
</feature>
<dbReference type="PANTHER" id="PTHR23514:SF13">
    <property type="entry name" value="INNER MEMBRANE PROTEIN YBJJ"/>
    <property type="match status" value="1"/>
</dbReference>
<sequence length="476" mass="50490">MTTQSSRRALQLRLWALFMFFFIPGLLMASWATRTPAIRDLLALSTAEMGVVLFGLSVGSMSGILCSAWLVKRFGTRKVIRTTMSFAVLGMLVLSLALWVTSAPLFAFGLAIFGASFGSAEVAINVEGAAIEREMNKTVLPMMHGFYSFGTLFGAGVGMAVTGFGLPAAPHILAAALVAILPIAIAIRAIPDGTGKNAAEVAHGEAKGLPVWRDAQLLLIGVIVLAMAFAEGSANDWLPLLMVDGHGFSPTSGSLIYAGFTLGMTLGRFTGGWFIDRYSRVAVVRGSAVMGALGIGLIIFVDNPWVAGISVLLWGIGASLGFPLTISAASDTGPDAPKRVSVVAITGYLAFLVGPPLLGFLGEHFGLRSAMMVVLGLVMVAALVARAVAKPQSEPLWRTANEHQTDCGGYGRHLFKRCQNLQPAALPRPVPANARTEYSLRGRQRQPILSADLLFPGDRPSDRLRGGKRRLGGERQ</sequence>
<feature type="transmembrane region" description="Helical" evidence="7">
    <location>
        <begin position="51"/>
        <end position="71"/>
    </location>
</feature>
<evidence type="ECO:0000256" key="2">
    <source>
        <dbReference type="ARBA" id="ARBA00022475"/>
    </source>
</evidence>
<keyword evidence="3 7" id="KW-0812">Transmembrane</keyword>
<feature type="transmembrane region" description="Helical" evidence="7">
    <location>
        <begin position="172"/>
        <end position="190"/>
    </location>
</feature>
<dbReference type="InterPro" id="IPR020846">
    <property type="entry name" value="MFS_dom"/>
</dbReference>
<evidence type="ECO:0000256" key="6">
    <source>
        <dbReference type="SAM" id="MobiDB-lite"/>
    </source>
</evidence>
<feature type="transmembrane region" description="Helical" evidence="7">
    <location>
        <begin position="282"/>
        <end position="301"/>
    </location>
</feature>
<evidence type="ECO:0000256" key="5">
    <source>
        <dbReference type="ARBA" id="ARBA00023136"/>
    </source>
</evidence>
<organism evidence="9">
    <name type="scientific">Klebsiella pneumoniae</name>
    <dbReference type="NCBI Taxonomy" id="573"/>
    <lineage>
        <taxon>Bacteria</taxon>
        <taxon>Pseudomonadati</taxon>
        <taxon>Pseudomonadota</taxon>
        <taxon>Gammaproteobacteria</taxon>
        <taxon>Enterobacterales</taxon>
        <taxon>Enterobacteriaceae</taxon>
        <taxon>Klebsiella/Raoultella group</taxon>
        <taxon>Klebsiella</taxon>
        <taxon>Klebsiella pneumoniae complex</taxon>
    </lineage>
</organism>
<dbReference type="FunFam" id="1.20.1250.20:FF:000102">
    <property type="entry name" value="Inner membrane protein ybjJ"/>
    <property type="match status" value="1"/>
</dbReference>
<name>A0A4P0Y0C7_KLEPN</name>
<feature type="compositionally biased region" description="Basic and acidic residues" evidence="6">
    <location>
        <begin position="459"/>
        <end position="476"/>
    </location>
</feature>
<dbReference type="Gene3D" id="1.20.1250.20">
    <property type="entry name" value="MFS general substrate transporter like domains"/>
    <property type="match status" value="2"/>
</dbReference>
<feature type="domain" description="Major facilitator superfamily (MFS) profile" evidence="8">
    <location>
        <begin position="13"/>
        <end position="394"/>
    </location>
</feature>
<dbReference type="PROSITE" id="PS50850">
    <property type="entry name" value="MFS"/>
    <property type="match status" value="1"/>
</dbReference>
<dbReference type="GO" id="GO:0016020">
    <property type="term" value="C:membrane"/>
    <property type="evidence" value="ECO:0007669"/>
    <property type="project" value="UniProtKB-SubCell"/>
</dbReference>
<accession>A0A4P0Y0C7</accession>
<reference evidence="9" key="1">
    <citation type="submission" date="2019-04" db="EMBL/GenBank/DDBJ databases">
        <authorList>
            <consortium name="Pathogen Informatics"/>
        </authorList>
    </citation>
    <scope>NUCLEOTIDE SEQUENCE</scope>
    <source>
        <strain evidence="9">NCTC9183</strain>
    </source>
</reference>
<evidence type="ECO:0000256" key="1">
    <source>
        <dbReference type="ARBA" id="ARBA00004141"/>
    </source>
</evidence>
<dbReference type="PANTHER" id="PTHR23514">
    <property type="entry name" value="BYPASS OF STOP CODON PROTEIN 6"/>
    <property type="match status" value="1"/>
</dbReference>
<dbReference type="AlphaFoldDB" id="A0A4P0Y0C7"/>
<feature type="transmembrane region" description="Helical" evidence="7">
    <location>
        <begin position="145"/>
        <end position="166"/>
    </location>
</feature>
<dbReference type="Proteomes" id="UP000507695">
    <property type="component" value="Unassembled WGS sequence"/>
</dbReference>
<dbReference type="GO" id="GO:0022857">
    <property type="term" value="F:transmembrane transporter activity"/>
    <property type="evidence" value="ECO:0007669"/>
    <property type="project" value="InterPro"/>
</dbReference>
<feature type="transmembrane region" description="Helical" evidence="7">
    <location>
        <begin position="83"/>
        <end position="100"/>
    </location>
</feature>
<feature type="transmembrane region" description="Helical" evidence="7">
    <location>
        <begin position="254"/>
        <end position="275"/>
    </location>
</feature>
<feature type="transmembrane region" description="Helical" evidence="7">
    <location>
        <begin position="106"/>
        <end position="124"/>
    </location>
</feature>
<feature type="transmembrane region" description="Helical" evidence="7">
    <location>
        <begin position="307"/>
        <end position="328"/>
    </location>
</feature>
<feature type="transmembrane region" description="Helical" evidence="7">
    <location>
        <begin position="217"/>
        <end position="234"/>
    </location>
</feature>
<dbReference type="InterPro" id="IPR051788">
    <property type="entry name" value="MFS_Transporter"/>
</dbReference>
<dbReference type="FunFam" id="1.20.1250.20:FF:000133">
    <property type="entry name" value="Inner membrane protein YbjJ"/>
    <property type="match status" value="1"/>
</dbReference>
<gene>
    <name evidence="9" type="primary">ybjJ</name>
    <name evidence="9" type="ORF">NCTC9183_02685</name>
</gene>
<dbReference type="CDD" id="cd17393">
    <property type="entry name" value="MFS_MosC_like"/>
    <property type="match status" value="1"/>
</dbReference>
<feature type="region of interest" description="Disordered" evidence="6">
    <location>
        <begin position="456"/>
        <end position="476"/>
    </location>
</feature>
<dbReference type="InterPro" id="IPR036259">
    <property type="entry name" value="MFS_trans_sf"/>
</dbReference>
<dbReference type="InterPro" id="IPR011701">
    <property type="entry name" value="MFS"/>
</dbReference>
<keyword evidence="2" id="KW-1003">Cell membrane</keyword>
<evidence type="ECO:0000259" key="8">
    <source>
        <dbReference type="PROSITE" id="PS50850"/>
    </source>
</evidence>
<evidence type="ECO:0000256" key="3">
    <source>
        <dbReference type="ARBA" id="ARBA00022692"/>
    </source>
</evidence>
<dbReference type="SUPFAM" id="SSF103473">
    <property type="entry name" value="MFS general substrate transporter"/>
    <property type="match status" value="1"/>
</dbReference>
<feature type="transmembrane region" description="Helical" evidence="7">
    <location>
        <begin position="340"/>
        <end position="358"/>
    </location>
</feature>
<dbReference type="Pfam" id="PF07690">
    <property type="entry name" value="MFS_1"/>
    <property type="match status" value="1"/>
</dbReference>
<comment type="subcellular location">
    <subcellularLocation>
        <location evidence="1">Membrane</location>
        <topology evidence="1">Multi-pass membrane protein</topology>
    </subcellularLocation>
</comment>